<evidence type="ECO:0000256" key="1">
    <source>
        <dbReference type="ARBA" id="ARBA00006594"/>
    </source>
</evidence>
<gene>
    <name evidence="3" type="ORF">CA85_40860</name>
</gene>
<dbReference type="Proteomes" id="UP000318053">
    <property type="component" value="Unassembled WGS sequence"/>
</dbReference>
<keyword evidence="4" id="KW-1185">Reference proteome</keyword>
<evidence type="ECO:0000313" key="4">
    <source>
        <dbReference type="Proteomes" id="UP000318053"/>
    </source>
</evidence>
<dbReference type="AlphaFoldDB" id="A0A5C5X2Z7"/>
<dbReference type="EMBL" id="SJPK01000012">
    <property type="protein sequence ID" value="TWT56553.1"/>
    <property type="molecule type" value="Genomic_DNA"/>
</dbReference>
<dbReference type="GO" id="GO:0008170">
    <property type="term" value="F:N-methyltransferase activity"/>
    <property type="evidence" value="ECO:0007669"/>
    <property type="project" value="InterPro"/>
</dbReference>
<comment type="caution">
    <text evidence="3">The sequence shown here is derived from an EMBL/GenBank/DDBJ whole genome shotgun (WGS) entry which is preliminary data.</text>
</comment>
<comment type="similarity">
    <text evidence="1">Belongs to the N(4)/N(6)-methyltransferase family.</text>
</comment>
<dbReference type="Pfam" id="PF02384">
    <property type="entry name" value="N6_Mtase"/>
    <property type="match status" value="1"/>
</dbReference>
<proteinExistence type="inferred from homology"/>
<accession>A0A5C5X2Z7</accession>
<dbReference type="GO" id="GO:0003677">
    <property type="term" value="F:DNA binding"/>
    <property type="evidence" value="ECO:0007669"/>
    <property type="project" value="InterPro"/>
</dbReference>
<feature type="domain" description="DNA methylase adenine-specific" evidence="2">
    <location>
        <begin position="30"/>
        <end position="55"/>
    </location>
</feature>
<evidence type="ECO:0000313" key="3">
    <source>
        <dbReference type="EMBL" id="TWT56553.1"/>
    </source>
</evidence>
<dbReference type="InterPro" id="IPR003356">
    <property type="entry name" value="DNA_methylase_A-5"/>
</dbReference>
<organism evidence="3 4">
    <name type="scientific">Allorhodopirellula solitaria</name>
    <dbReference type="NCBI Taxonomy" id="2527987"/>
    <lineage>
        <taxon>Bacteria</taxon>
        <taxon>Pseudomonadati</taxon>
        <taxon>Planctomycetota</taxon>
        <taxon>Planctomycetia</taxon>
        <taxon>Pirellulales</taxon>
        <taxon>Pirellulaceae</taxon>
        <taxon>Allorhodopirellula</taxon>
    </lineage>
</organism>
<sequence length="55" mass="6255">MQSCYTHASPDLAAQIHQRHHVRKADADGDDLLGDAYEYLMRHVATESGKRRGQF</sequence>
<protein>
    <recommendedName>
        <fullName evidence="2">DNA methylase adenine-specific domain-containing protein</fullName>
    </recommendedName>
</protein>
<name>A0A5C5X2Z7_9BACT</name>
<evidence type="ECO:0000259" key="2">
    <source>
        <dbReference type="Pfam" id="PF02384"/>
    </source>
</evidence>
<reference evidence="3 4" key="1">
    <citation type="submission" date="2019-02" db="EMBL/GenBank/DDBJ databases">
        <title>Deep-cultivation of Planctomycetes and their phenomic and genomic characterization uncovers novel biology.</title>
        <authorList>
            <person name="Wiegand S."/>
            <person name="Jogler M."/>
            <person name="Boedeker C."/>
            <person name="Pinto D."/>
            <person name="Vollmers J."/>
            <person name="Rivas-Marin E."/>
            <person name="Kohn T."/>
            <person name="Peeters S.H."/>
            <person name="Heuer A."/>
            <person name="Rast P."/>
            <person name="Oberbeckmann S."/>
            <person name="Bunk B."/>
            <person name="Jeske O."/>
            <person name="Meyerdierks A."/>
            <person name="Storesund J.E."/>
            <person name="Kallscheuer N."/>
            <person name="Luecker S."/>
            <person name="Lage O.M."/>
            <person name="Pohl T."/>
            <person name="Merkel B.J."/>
            <person name="Hornburger P."/>
            <person name="Mueller R.-W."/>
            <person name="Bruemmer F."/>
            <person name="Labrenz M."/>
            <person name="Spormann A.M."/>
            <person name="Op Den Camp H."/>
            <person name="Overmann J."/>
            <person name="Amann R."/>
            <person name="Jetten M.S.M."/>
            <person name="Mascher T."/>
            <person name="Medema M.H."/>
            <person name="Devos D.P."/>
            <person name="Kaster A.-K."/>
            <person name="Ovreas L."/>
            <person name="Rohde M."/>
            <person name="Galperin M.Y."/>
            <person name="Jogler C."/>
        </authorList>
    </citation>
    <scope>NUCLEOTIDE SEQUENCE [LARGE SCALE GENOMIC DNA]</scope>
    <source>
        <strain evidence="3 4">CA85</strain>
    </source>
</reference>